<organism evidence="3 4">
    <name type="scientific">Oedothorax gibbosus</name>
    <dbReference type="NCBI Taxonomy" id="931172"/>
    <lineage>
        <taxon>Eukaryota</taxon>
        <taxon>Metazoa</taxon>
        <taxon>Ecdysozoa</taxon>
        <taxon>Arthropoda</taxon>
        <taxon>Chelicerata</taxon>
        <taxon>Arachnida</taxon>
        <taxon>Araneae</taxon>
        <taxon>Araneomorphae</taxon>
        <taxon>Entelegynae</taxon>
        <taxon>Araneoidea</taxon>
        <taxon>Linyphiidae</taxon>
        <taxon>Erigoninae</taxon>
        <taxon>Oedothorax</taxon>
    </lineage>
</organism>
<dbReference type="SUPFAM" id="SSF47473">
    <property type="entry name" value="EF-hand"/>
    <property type="match status" value="1"/>
</dbReference>
<feature type="domain" description="EF-hand" evidence="2">
    <location>
        <begin position="184"/>
        <end position="204"/>
    </location>
</feature>
<keyword evidence="4" id="KW-1185">Reference proteome</keyword>
<dbReference type="Gene3D" id="1.10.238.10">
    <property type="entry name" value="EF-hand"/>
    <property type="match status" value="2"/>
</dbReference>
<dbReference type="Proteomes" id="UP000827092">
    <property type="component" value="Unassembled WGS sequence"/>
</dbReference>
<reference evidence="3 4" key="1">
    <citation type="journal article" date="2022" name="Nat. Ecol. Evol.">
        <title>A masculinizing supergene underlies an exaggerated male reproductive morph in a spider.</title>
        <authorList>
            <person name="Hendrickx F."/>
            <person name="De Corte Z."/>
            <person name="Sonet G."/>
            <person name="Van Belleghem S.M."/>
            <person name="Kostlbacher S."/>
            <person name="Vangestel C."/>
        </authorList>
    </citation>
    <scope>NUCLEOTIDE SEQUENCE [LARGE SCALE GENOMIC DNA]</scope>
    <source>
        <strain evidence="3">W744_W776</strain>
    </source>
</reference>
<comment type="caution">
    <text evidence="3">The sequence shown here is derived from an EMBL/GenBank/DDBJ whole genome shotgun (WGS) entry which is preliminary data.</text>
</comment>
<sequence>MTSPSHDKGSAGTDSSNQSASGGLQTVFDAFAKSDGNEDGKISCEFVQQWLKKAGVSGISEDDIKKNFDKEQGGLDFNKFKQGIEKLAKDANQGKDDIMKKLTSVLPTTAKLGEKIDDLKSKLDSADKETIDKNLTGALQKVFDSFAKLGGNKDGKISCDSVQQWLKKADVSGISEDDVKKNFDKDGGLDFNEFKQGVEKLAKDANQGKEDILKKLTSVSTEKNL</sequence>
<evidence type="ECO:0000256" key="1">
    <source>
        <dbReference type="SAM" id="MobiDB-lite"/>
    </source>
</evidence>
<protein>
    <recommendedName>
        <fullName evidence="2">EF-hand domain-containing protein</fullName>
    </recommendedName>
</protein>
<dbReference type="AlphaFoldDB" id="A0AAV6V2B8"/>
<dbReference type="EMBL" id="JAFNEN010000193">
    <property type="protein sequence ID" value="KAG8190138.1"/>
    <property type="molecule type" value="Genomic_DNA"/>
</dbReference>
<evidence type="ECO:0000259" key="2">
    <source>
        <dbReference type="PROSITE" id="PS50222"/>
    </source>
</evidence>
<name>A0AAV6V2B8_9ARAC</name>
<evidence type="ECO:0000313" key="3">
    <source>
        <dbReference type="EMBL" id="KAG8190138.1"/>
    </source>
</evidence>
<accession>A0AAV6V2B8</accession>
<dbReference type="InterPro" id="IPR002048">
    <property type="entry name" value="EF_hand_dom"/>
</dbReference>
<feature type="compositionally biased region" description="Polar residues" evidence="1">
    <location>
        <begin position="12"/>
        <end position="22"/>
    </location>
</feature>
<gene>
    <name evidence="3" type="ORF">JTE90_026706</name>
</gene>
<evidence type="ECO:0000313" key="4">
    <source>
        <dbReference type="Proteomes" id="UP000827092"/>
    </source>
</evidence>
<dbReference type="PROSITE" id="PS50222">
    <property type="entry name" value="EF_HAND_2"/>
    <property type="match status" value="2"/>
</dbReference>
<dbReference type="GO" id="GO:0005509">
    <property type="term" value="F:calcium ion binding"/>
    <property type="evidence" value="ECO:0007669"/>
    <property type="project" value="InterPro"/>
</dbReference>
<feature type="region of interest" description="Disordered" evidence="1">
    <location>
        <begin position="1"/>
        <end position="22"/>
    </location>
</feature>
<feature type="domain" description="EF-hand" evidence="2">
    <location>
        <begin position="22"/>
        <end position="57"/>
    </location>
</feature>
<dbReference type="InterPro" id="IPR011992">
    <property type="entry name" value="EF-hand-dom_pair"/>
</dbReference>
<proteinExistence type="predicted"/>